<reference evidence="4" key="1">
    <citation type="submission" date="2018-11" db="EMBL/GenBank/DDBJ databases">
        <title>Rhizobium chutanense sp. nov., isolated from root nodules of Phaseolus vulgaris in China.</title>
        <authorList>
            <person name="Huo Y."/>
        </authorList>
    </citation>
    <scope>NUCLEOTIDE SEQUENCE [LARGE SCALE GENOMIC DNA]</scope>
    <source>
        <strain evidence="4">CCBAU 65647</strain>
    </source>
</reference>
<dbReference type="Proteomes" id="UP000278823">
    <property type="component" value="Unassembled WGS sequence"/>
</dbReference>
<evidence type="ECO:0000256" key="1">
    <source>
        <dbReference type="SAM" id="MobiDB-lite"/>
    </source>
</evidence>
<proteinExistence type="predicted"/>
<accession>A0A3S0T6G9</accession>
<dbReference type="PROSITE" id="PS50914">
    <property type="entry name" value="BON"/>
    <property type="match status" value="1"/>
</dbReference>
<evidence type="ECO:0000259" key="2">
    <source>
        <dbReference type="PROSITE" id="PS50914"/>
    </source>
</evidence>
<dbReference type="AlphaFoldDB" id="A0A3S0T6G9"/>
<dbReference type="InterPro" id="IPR007055">
    <property type="entry name" value="BON_dom"/>
</dbReference>
<evidence type="ECO:0000313" key="3">
    <source>
        <dbReference type="EMBL" id="RUM25488.1"/>
    </source>
</evidence>
<comment type="caution">
    <text evidence="3">The sequence shown here is derived from an EMBL/GenBank/DDBJ whole genome shotgun (WGS) entry which is preliminary data.</text>
</comment>
<feature type="compositionally biased region" description="Basic and acidic residues" evidence="1">
    <location>
        <begin position="1"/>
        <end position="39"/>
    </location>
</feature>
<keyword evidence="4" id="KW-1185">Reference proteome</keyword>
<dbReference type="OrthoDB" id="7916429at2"/>
<evidence type="ECO:0000313" key="4">
    <source>
        <dbReference type="Proteomes" id="UP000278823"/>
    </source>
</evidence>
<dbReference type="Pfam" id="PF04972">
    <property type="entry name" value="BON"/>
    <property type="match status" value="1"/>
</dbReference>
<gene>
    <name evidence="3" type="ORF">EFQ99_12120</name>
</gene>
<dbReference type="EMBL" id="RJTH01000003">
    <property type="protein sequence ID" value="RUM25488.1"/>
    <property type="molecule type" value="Genomic_DNA"/>
</dbReference>
<feature type="region of interest" description="Disordered" evidence="1">
    <location>
        <begin position="1"/>
        <end position="81"/>
    </location>
</feature>
<organism evidence="3 4">
    <name type="scientific">Rhizobium vallis</name>
    <dbReference type="NCBI Taxonomy" id="634290"/>
    <lineage>
        <taxon>Bacteria</taxon>
        <taxon>Pseudomonadati</taxon>
        <taxon>Pseudomonadota</taxon>
        <taxon>Alphaproteobacteria</taxon>
        <taxon>Hyphomicrobiales</taxon>
        <taxon>Rhizobiaceae</taxon>
        <taxon>Rhizobium/Agrobacterium group</taxon>
        <taxon>Rhizobium</taxon>
    </lineage>
</organism>
<sequence length="177" mass="19610">MARIEDKPPLPGEKPRVSRDRLELSREEDYRDLEERNLDDGWPYADGTSTDGPGNRPYGETAANFDTDPNTGFRLDGIDKDGNENRLKDSLRAGMIDRDESDDLEARVTENLENIPDVDINSIDVHADGHVVTLEGSVETIGIARKVELGALSVDGVHHVRNKLQLTGVDAHIPNED</sequence>
<dbReference type="Gene3D" id="3.30.1340.30">
    <property type="match status" value="1"/>
</dbReference>
<feature type="domain" description="BON" evidence="2">
    <location>
        <begin position="100"/>
        <end position="168"/>
    </location>
</feature>
<protein>
    <submittedName>
        <fullName evidence="3">BON domain-containing protein</fullName>
    </submittedName>
</protein>
<dbReference type="RefSeq" id="WP_126921267.1">
    <property type="nucleotide sequence ID" value="NZ_ML133688.1"/>
</dbReference>
<name>A0A3S0T6G9_9HYPH</name>